<evidence type="ECO:0000256" key="1">
    <source>
        <dbReference type="PROSITE-ProRule" id="PRU00473"/>
    </source>
</evidence>
<keyword evidence="3" id="KW-0812">Transmembrane</keyword>
<dbReference type="EMBL" id="UXAW01000052">
    <property type="protein sequence ID" value="VDC26055.1"/>
    <property type="molecule type" value="Genomic_DNA"/>
</dbReference>
<dbReference type="Gene3D" id="1.10.287.1490">
    <property type="match status" value="1"/>
</dbReference>
<dbReference type="PANTHER" id="PTHR30329">
    <property type="entry name" value="STATOR ELEMENT OF FLAGELLAR MOTOR COMPLEX"/>
    <property type="match status" value="1"/>
</dbReference>
<dbReference type="InterPro" id="IPR036737">
    <property type="entry name" value="OmpA-like_sf"/>
</dbReference>
<accession>A0A3P5WW88</accession>
<dbReference type="InterPro" id="IPR006665">
    <property type="entry name" value="OmpA-like"/>
</dbReference>
<feature type="coiled-coil region" evidence="2">
    <location>
        <begin position="165"/>
        <end position="220"/>
    </location>
</feature>
<dbReference type="RefSeq" id="WP_124085961.1">
    <property type="nucleotide sequence ID" value="NZ_UXAW01000052.1"/>
</dbReference>
<keyword evidence="2" id="KW-0175">Coiled coil</keyword>
<evidence type="ECO:0000313" key="6">
    <source>
        <dbReference type="Proteomes" id="UP000277498"/>
    </source>
</evidence>
<keyword evidence="6" id="KW-1185">Reference proteome</keyword>
<keyword evidence="3" id="KW-1133">Transmembrane helix</keyword>
<feature type="domain" description="OmpA-like" evidence="4">
    <location>
        <begin position="421"/>
        <end position="549"/>
    </location>
</feature>
<dbReference type="Proteomes" id="UP000277498">
    <property type="component" value="Unassembled WGS sequence"/>
</dbReference>
<sequence length="549" mass="58982">MALSRNRRDSSLIWPGFVDAVTVLLMVMIFVLTIFTVMQSVLREEITTQDNELTALNQQVAALSEALGLERRRVSDLQGEVGGLRASLSSALAEGQRQEGVIAGLRGDLAAREGELADAAARITGFEAQVAALITERDRITADLVLVTGERDTARGEAQGLAASVADLEAAKARLITDVEAAQLALAAARAEIDESTEAARLAAARREALEALVADLRAKGEADRAALDAARTEVSEAETAALADAAALAALRAKLEGADTEITAMTLKLEAERKRAEETLTLLAAARSDAVKTADQGEAALAAAQTALLAEQEKALAAAREMELLNRQLAELRSQLGALQSILDDAETEREASKVQLDSLGRDLNAALAQVAAEQRARAELEEAERRRIEAEKLDLERFRSEFFGQLSTLLSGREGVRVVGDRFVFSSEVLFRPGAADLAPEGRIQIAGVVEILNEIRGEIPEGIDWIIRVDGHTDNVPLSGSGAFADNWELSQARALSVVRYMQHDLGFPPERLAATGFGEYRPVVAGETEAARAQNRRIELKLTER</sequence>
<keyword evidence="1 3" id="KW-0472">Membrane</keyword>
<feature type="coiled-coil region" evidence="2">
    <location>
        <begin position="316"/>
        <end position="403"/>
    </location>
</feature>
<evidence type="ECO:0000256" key="3">
    <source>
        <dbReference type="SAM" id="Phobius"/>
    </source>
</evidence>
<dbReference type="InterPro" id="IPR050330">
    <property type="entry name" value="Bact_OuterMem_StrucFunc"/>
</dbReference>
<dbReference type="Pfam" id="PF00691">
    <property type="entry name" value="OmpA"/>
    <property type="match status" value="1"/>
</dbReference>
<dbReference type="PROSITE" id="PS51123">
    <property type="entry name" value="OMPA_2"/>
    <property type="match status" value="1"/>
</dbReference>
<dbReference type="GO" id="GO:0016020">
    <property type="term" value="C:membrane"/>
    <property type="evidence" value="ECO:0007669"/>
    <property type="project" value="UniProtKB-UniRule"/>
</dbReference>
<feature type="transmembrane region" description="Helical" evidence="3">
    <location>
        <begin position="12"/>
        <end position="38"/>
    </location>
</feature>
<dbReference type="Gene3D" id="3.30.1330.60">
    <property type="entry name" value="OmpA-like domain"/>
    <property type="match status" value="1"/>
</dbReference>
<organism evidence="5 6">
    <name type="scientific">Pseudogemmobacter humi</name>
    <dbReference type="NCBI Taxonomy" id="2483812"/>
    <lineage>
        <taxon>Bacteria</taxon>
        <taxon>Pseudomonadati</taxon>
        <taxon>Pseudomonadota</taxon>
        <taxon>Alphaproteobacteria</taxon>
        <taxon>Rhodobacterales</taxon>
        <taxon>Paracoccaceae</taxon>
        <taxon>Pseudogemmobacter</taxon>
    </lineage>
</organism>
<dbReference type="SUPFAM" id="SSF103088">
    <property type="entry name" value="OmpA-like"/>
    <property type="match status" value="1"/>
</dbReference>
<dbReference type="CDD" id="cd07185">
    <property type="entry name" value="OmpA_C-like"/>
    <property type="match status" value="1"/>
</dbReference>
<dbReference type="AlphaFoldDB" id="A0A3P5WW88"/>
<evidence type="ECO:0000313" key="5">
    <source>
        <dbReference type="EMBL" id="VDC26055.1"/>
    </source>
</evidence>
<reference evidence="5 6" key="1">
    <citation type="submission" date="2018-11" db="EMBL/GenBank/DDBJ databases">
        <authorList>
            <person name="Criscuolo A."/>
        </authorList>
    </citation>
    <scope>NUCLEOTIDE SEQUENCE [LARGE SCALE GENOMIC DNA]</scope>
    <source>
        <strain evidence="5">ACIP111625</strain>
    </source>
</reference>
<evidence type="ECO:0000259" key="4">
    <source>
        <dbReference type="PROSITE" id="PS51123"/>
    </source>
</evidence>
<proteinExistence type="predicted"/>
<gene>
    <name evidence="5" type="primary">oprF_2</name>
    <name evidence="5" type="ORF">XINFAN_01543</name>
</gene>
<dbReference type="OrthoDB" id="9815217at2"/>
<dbReference type="NCBIfam" id="NF006542">
    <property type="entry name" value="PRK09039.1-1"/>
    <property type="match status" value="2"/>
</dbReference>
<protein>
    <submittedName>
        <fullName evidence="5">Outer membrane porin F</fullName>
    </submittedName>
</protein>
<evidence type="ECO:0000256" key="2">
    <source>
        <dbReference type="SAM" id="Coils"/>
    </source>
</evidence>
<name>A0A3P5WW88_9RHOB</name>
<dbReference type="PANTHER" id="PTHR30329:SF21">
    <property type="entry name" value="LIPOPROTEIN YIAD-RELATED"/>
    <property type="match status" value="1"/>
</dbReference>